<gene>
    <name evidence="2" type="ordered locus">ETA_11270</name>
</gene>
<keyword evidence="1" id="KW-1133">Transmembrane helix</keyword>
<dbReference type="Proteomes" id="UP000001726">
    <property type="component" value="Chromosome"/>
</dbReference>
<feature type="transmembrane region" description="Helical" evidence="1">
    <location>
        <begin position="20"/>
        <end position="38"/>
    </location>
</feature>
<dbReference type="KEGG" id="eta:ETA_11270"/>
<reference evidence="2 3" key="1">
    <citation type="journal article" date="2008" name="Environ. Microbiol.">
        <title>The genome of Erwinia tasmaniensis strain Et1/99, a non-pathogenic bacterium in the genus Erwinia.</title>
        <authorList>
            <person name="Kube M."/>
            <person name="Migdoll A.M."/>
            <person name="Mueller I."/>
            <person name="Kuhl H."/>
            <person name="Beck A."/>
            <person name="Reinhardt R."/>
            <person name="Geider K."/>
        </authorList>
    </citation>
    <scope>NUCLEOTIDE SEQUENCE [LARGE SCALE GENOMIC DNA]</scope>
    <source>
        <strain evidence="3">DSM 17950 / CFBP 7177 / CIP 109463 / NCPPB 4357 / Et1/99</strain>
    </source>
</reference>
<keyword evidence="3" id="KW-1185">Reference proteome</keyword>
<feature type="transmembrane region" description="Helical" evidence="1">
    <location>
        <begin position="45"/>
        <end position="64"/>
    </location>
</feature>
<name>B2VDX9_ERWT9</name>
<keyword evidence="1" id="KW-0812">Transmembrane</keyword>
<protein>
    <submittedName>
        <fullName evidence="2">Uncharacterized protein</fullName>
    </submittedName>
</protein>
<keyword evidence="1" id="KW-0472">Membrane</keyword>
<proteinExistence type="predicted"/>
<dbReference type="HOGENOM" id="CLU_1076809_0_0_6"/>
<feature type="transmembrane region" description="Helical" evidence="1">
    <location>
        <begin position="70"/>
        <end position="90"/>
    </location>
</feature>
<evidence type="ECO:0000313" key="2">
    <source>
        <dbReference type="EMBL" id="CAO96173.1"/>
    </source>
</evidence>
<dbReference type="EMBL" id="CU468135">
    <property type="protein sequence ID" value="CAO96173.1"/>
    <property type="molecule type" value="Genomic_DNA"/>
</dbReference>
<dbReference type="AlphaFoldDB" id="B2VDX9"/>
<organism evidence="2 3">
    <name type="scientific">Erwinia tasmaniensis (strain DSM 17950 / CFBP 7177 / CIP 109463 / NCPPB 4357 / Et1/99)</name>
    <dbReference type="NCBI Taxonomy" id="465817"/>
    <lineage>
        <taxon>Bacteria</taxon>
        <taxon>Pseudomonadati</taxon>
        <taxon>Pseudomonadota</taxon>
        <taxon>Gammaproteobacteria</taxon>
        <taxon>Enterobacterales</taxon>
        <taxon>Erwiniaceae</taxon>
        <taxon>Erwinia</taxon>
    </lineage>
</organism>
<evidence type="ECO:0000256" key="1">
    <source>
        <dbReference type="SAM" id="Phobius"/>
    </source>
</evidence>
<evidence type="ECO:0000313" key="3">
    <source>
        <dbReference type="Proteomes" id="UP000001726"/>
    </source>
</evidence>
<sequence>MFFDGPISYSVSNYDITTNLHYAIFSGFLISIGALVLFKSKGGLYKLGLSVILLVGSFSCNLVIEESFTSFRSIVGIEMIVVCLMFIALVSMTNFIKRHQKITFLSMALVLSSLSQYNIIRGFIIPQNGELHAITGELSAKIDREYNGKVMFDISDPAYNVFSNVQRSDEFGGISSAAPWVIKGMAEQIKKVKGYNFTIPDNYIVSENNHCDEDCIVIKPGDAMRKINIAY</sequence>
<dbReference type="eggNOG" id="ENOG5031A7N">
    <property type="taxonomic scope" value="Bacteria"/>
</dbReference>
<accession>B2VDX9</accession>